<evidence type="ECO:0000256" key="8">
    <source>
        <dbReference type="SAM" id="MobiDB-lite"/>
    </source>
</evidence>
<keyword evidence="2 7" id="KW-0808">Transferase</keyword>
<dbReference type="PANTHER" id="PTHR46098">
    <property type="entry name" value="TRNA (CYTOSINE(38)-C(5))-METHYLTRANSFERASE"/>
    <property type="match status" value="1"/>
</dbReference>
<dbReference type="Proteomes" id="UP000054350">
    <property type="component" value="Unassembled WGS sequence"/>
</dbReference>
<feature type="active site" evidence="7">
    <location>
        <position position="130"/>
    </location>
</feature>
<sequence length="464" mass="50244">MATCSTRSRRPDSMDQEQVQTAATPDLGDRRPCLTDRSSVQTWAGLDRGRTPVHVAEFYSGLGGLGMAWEASKYGPAHGTVAHAFDINEVANTIHEFNTQRTVSRRDITRLAPADLDALQCDVWLLSPPCQPYTRKGKRLGSADPRAGSFLSMLDALPSLAQPPTHLLLENVLGFEKSETYARLTETLTATGYQFHGFVLNSSDFGVPNSRPRFYLVARRHQPFTSTPAPSGTIHDHPAWFVAQFGTCDPPGTTLQSYLRTTQYPATDLLLTAEQLWKGGDAYDIVHATSTRSCCFTKAYGTRAAGGGSVLSPTAPEAEIADRITAYCAMRPGILRAVDTTTTGHVRAVVTPGELAKLDRLGLFAHLADPTAHAKPTLTGKLARVVDEARARAWRDVVTTSPPCPLDGLGLRHFAPEEMAALHGFPDAFAFPVDKVACKQAWQVVGNSLSVRVVAALVDFMLTG</sequence>
<dbReference type="Gene3D" id="3.40.50.150">
    <property type="entry name" value="Vaccinia Virus protein VP39"/>
    <property type="match status" value="1"/>
</dbReference>
<dbReference type="GO" id="GO:0005634">
    <property type="term" value="C:nucleus"/>
    <property type="evidence" value="ECO:0007669"/>
    <property type="project" value="TreeGrafter"/>
</dbReference>
<dbReference type="GO" id="GO:0008168">
    <property type="term" value="F:methyltransferase activity"/>
    <property type="evidence" value="ECO:0007669"/>
    <property type="project" value="UniProtKB-KW"/>
</dbReference>
<protein>
    <recommendedName>
        <fullName evidence="5">tRNA (cytosine(38)-C(5))-methyltransferase</fullName>
        <ecNumber evidence="4">2.1.1.204</ecNumber>
    </recommendedName>
    <alternativeName>
        <fullName evidence="6">DNA (cytosine-5)-methyltransferase-like protein 2</fullName>
    </alternativeName>
</protein>
<dbReference type="PANTHER" id="PTHR46098:SF1">
    <property type="entry name" value="TRNA (CYTOSINE(38)-C(5))-METHYLTRANSFERASE"/>
    <property type="match status" value="1"/>
</dbReference>
<dbReference type="PROSITE" id="PS00095">
    <property type="entry name" value="C5_MTASE_2"/>
    <property type="match status" value="1"/>
</dbReference>
<dbReference type="InterPro" id="IPR001525">
    <property type="entry name" value="C5_MeTfrase"/>
</dbReference>
<evidence type="ECO:0000313" key="9">
    <source>
        <dbReference type="EMBL" id="KNE62328.1"/>
    </source>
</evidence>
<dbReference type="EC" id="2.1.1.204" evidence="4"/>
<comment type="similarity">
    <text evidence="7">Belongs to the class I-like SAM-binding methyltransferase superfamily. C5-methyltransferase family.</text>
</comment>
<dbReference type="InterPro" id="IPR031303">
    <property type="entry name" value="C5_meth_CS"/>
</dbReference>
<dbReference type="SUPFAM" id="SSF53335">
    <property type="entry name" value="S-adenosyl-L-methionine-dependent methyltransferases"/>
    <property type="match status" value="1"/>
</dbReference>
<feature type="region of interest" description="Disordered" evidence="8">
    <location>
        <begin position="1"/>
        <end position="31"/>
    </location>
</feature>
<dbReference type="InterPro" id="IPR029063">
    <property type="entry name" value="SAM-dependent_MTases_sf"/>
</dbReference>
<dbReference type="OrthoDB" id="414133at2759"/>
<proteinExistence type="inferred from homology"/>
<dbReference type="Gene3D" id="3.90.120.10">
    <property type="entry name" value="DNA Methylase, subunit A, domain 2"/>
    <property type="match status" value="2"/>
</dbReference>
<dbReference type="EMBL" id="GG745340">
    <property type="protein sequence ID" value="KNE62328.1"/>
    <property type="molecule type" value="Genomic_DNA"/>
</dbReference>
<keyword evidence="10" id="KW-1185">Reference proteome</keyword>
<evidence type="ECO:0000256" key="7">
    <source>
        <dbReference type="PROSITE-ProRule" id="PRU01016"/>
    </source>
</evidence>
<keyword evidence="1 7" id="KW-0489">Methyltransferase</keyword>
<dbReference type="VEuPathDB" id="FungiDB:AMAG_07559"/>
<evidence type="ECO:0000256" key="3">
    <source>
        <dbReference type="ARBA" id="ARBA00022691"/>
    </source>
</evidence>
<dbReference type="InterPro" id="IPR050750">
    <property type="entry name" value="C5-MTase"/>
</dbReference>
<evidence type="ECO:0000256" key="6">
    <source>
        <dbReference type="ARBA" id="ARBA00042810"/>
    </source>
</evidence>
<dbReference type="GO" id="GO:0032259">
    <property type="term" value="P:methylation"/>
    <property type="evidence" value="ECO:0007669"/>
    <property type="project" value="UniProtKB-KW"/>
</dbReference>
<evidence type="ECO:0000256" key="2">
    <source>
        <dbReference type="ARBA" id="ARBA00022679"/>
    </source>
</evidence>
<dbReference type="PROSITE" id="PS51679">
    <property type="entry name" value="SAM_MT_C5"/>
    <property type="match status" value="1"/>
</dbReference>
<evidence type="ECO:0000256" key="1">
    <source>
        <dbReference type="ARBA" id="ARBA00022603"/>
    </source>
</evidence>
<reference evidence="9 10" key="1">
    <citation type="submission" date="2009-11" db="EMBL/GenBank/DDBJ databases">
        <title>Annotation of Allomyces macrogynus ATCC 38327.</title>
        <authorList>
            <consortium name="The Broad Institute Genome Sequencing Platform"/>
            <person name="Russ C."/>
            <person name="Cuomo C."/>
            <person name="Burger G."/>
            <person name="Gray M.W."/>
            <person name="Holland P.W.H."/>
            <person name="King N."/>
            <person name="Lang F.B.F."/>
            <person name="Roger A.J."/>
            <person name="Ruiz-Trillo I."/>
            <person name="Young S.K."/>
            <person name="Zeng Q."/>
            <person name="Gargeya S."/>
            <person name="Fitzgerald M."/>
            <person name="Haas B."/>
            <person name="Abouelleil A."/>
            <person name="Alvarado L."/>
            <person name="Arachchi H.M."/>
            <person name="Berlin A."/>
            <person name="Chapman S.B."/>
            <person name="Gearin G."/>
            <person name="Goldberg J."/>
            <person name="Griggs A."/>
            <person name="Gujja S."/>
            <person name="Hansen M."/>
            <person name="Heiman D."/>
            <person name="Howarth C."/>
            <person name="Larimer J."/>
            <person name="Lui A."/>
            <person name="MacDonald P.J.P."/>
            <person name="McCowen C."/>
            <person name="Montmayeur A."/>
            <person name="Murphy C."/>
            <person name="Neiman D."/>
            <person name="Pearson M."/>
            <person name="Priest M."/>
            <person name="Roberts A."/>
            <person name="Saif S."/>
            <person name="Shea T."/>
            <person name="Sisk P."/>
            <person name="Stolte C."/>
            <person name="Sykes S."/>
            <person name="Wortman J."/>
            <person name="Nusbaum C."/>
            <person name="Birren B."/>
        </authorList>
    </citation>
    <scope>NUCLEOTIDE SEQUENCE [LARGE SCALE GENOMIC DNA]</scope>
    <source>
        <strain evidence="9 10">ATCC 38327</strain>
    </source>
</reference>
<dbReference type="AlphaFoldDB" id="A0A0L0SIJ5"/>
<dbReference type="Pfam" id="PF00145">
    <property type="entry name" value="DNA_methylase"/>
    <property type="match status" value="2"/>
</dbReference>
<evidence type="ECO:0000313" key="10">
    <source>
        <dbReference type="Proteomes" id="UP000054350"/>
    </source>
</evidence>
<evidence type="ECO:0000256" key="5">
    <source>
        <dbReference type="ARBA" id="ARBA00039681"/>
    </source>
</evidence>
<dbReference type="PRINTS" id="PR00105">
    <property type="entry name" value="C5METTRFRASE"/>
</dbReference>
<gene>
    <name evidence="9" type="ORF">AMAG_07559</name>
</gene>
<dbReference type="STRING" id="578462.A0A0L0SIJ5"/>
<dbReference type="eggNOG" id="KOG0919">
    <property type="taxonomic scope" value="Eukaryota"/>
</dbReference>
<reference evidence="10" key="2">
    <citation type="submission" date="2009-11" db="EMBL/GenBank/DDBJ databases">
        <title>The Genome Sequence of Allomyces macrogynus strain ATCC 38327.</title>
        <authorList>
            <consortium name="The Broad Institute Genome Sequencing Platform"/>
            <person name="Russ C."/>
            <person name="Cuomo C."/>
            <person name="Shea T."/>
            <person name="Young S.K."/>
            <person name="Zeng Q."/>
            <person name="Koehrsen M."/>
            <person name="Haas B."/>
            <person name="Borodovsky M."/>
            <person name="Guigo R."/>
            <person name="Alvarado L."/>
            <person name="Berlin A."/>
            <person name="Borenstein D."/>
            <person name="Chen Z."/>
            <person name="Engels R."/>
            <person name="Freedman E."/>
            <person name="Gellesch M."/>
            <person name="Goldberg J."/>
            <person name="Griggs A."/>
            <person name="Gujja S."/>
            <person name="Heiman D."/>
            <person name="Hepburn T."/>
            <person name="Howarth C."/>
            <person name="Jen D."/>
            <person name="Larson L."/>
            <person name="Lewis B."/>
            <person name="Mehta T."/>
            <person name="Park D."/>
            <person name="Pearson M."/>
            <person name="Roberts A."/>
            <person name="Saif S."/>
            <person name="Shenoy N."/>
            <person name="Sisk P."/>
            <person name="Stolte C."/>
            <person name="Sykes S."/>
            <person name="Walk T."/>
            <person name="White J."/>
            <person name="Yandava C."/>
            <person name="Burger G."/>
            <person name="Gray M.W."/>
            <person name="Holland P.W.H."/>
            <person name="King N."/>
            <person name="Lang F.B.F."/>
            <person name="Roger A.J."/>
            <person name="Ruiz-Trillo I."/>
            <person name="Lander E."/>
            <person name="Nusbaum C."/>
        </authorList>
    </citation>
    <scope>NUCLEOTIDE SEQUENCE [LARGE SCALE GENOMIC DNA]</scope>
    <source>
        <strain evidence="10">ATCC 38327</strain>
    </source>
</reference>
<evidence type="ECO:0000256" key="4">
    <source>
        <dbReference type="ARBA" id="ARBA00039081"/>
    </source>
</evidence>
<accession>A0A0L0SIJ5</accession>
<organism evidence="9 10">
    <name type="scientific">Allomyces macrogynus (strain ATCC 38327)</name>
    <name type="common">Allomyces javanicus var. macrogynus</name>
    <dbReference type="NCBI Taxonomy" id="578462"/>
    <lineage>
        <taxon>Eukaryota</taxon>
        <taxon>Fungi</taxon>
        <taxon>Fungi incertae sedis</taxon>
        <taxon>Blastocladiomycota</taxon>
        <taxon>Blastocladiomycetes</taxon>
        <taxon>Blastocladiales</taxon>
        <taxon>Blastocladiaceae</taxon>
        <taxon>Allomyces</taxon>
    </lineage>
</organism>
<name>A0A0L0SIJ5_ALLM3</name>
<keyword evidence="3 7" id="KW-0949">S-adenosyl-L-methionine</keyword>